<dbReference type="Pfam" id="PF00111">
    <property type="entry name" value="Fer2"/>
    <property type="match status" value="1"/>
</dbReference>
<evidence type="ECO:0000256" key="1">
    <source>
        <dbReference type="ARBA" id="ARBA00022630"/>
    </source>
</evidence>
<dbReference type="SUPFAM" id="SSF52343">
    <property type="entry name" value="Ferredoxin reductase-like, C-terminal NADP-linked domain"/>
    <property type="match status" value="1"/>
</dbReference>
<dbReference type="InterPro" id="IPR017938">
    <property type="entry name" value="Riboflavin_synthase-like_b-brl"/>
</dbReference>
<dbReference type="InterPro" id="IPR012675">
    <property type="entry name" value="Beta-grasp_dom_sf"/>
</dbReference>
<feature type="domain" description="FAD-binding FR-type" evidence="9">
    <location>
        <begin position="36"/>
        <end position="141"/>
    </location>
</feature>
<keyword evidence="5 7" id="KW-0408">Iron</keyword>
<dbReference type="PROSITE" id="PS51384">
    <property type="entry name" value="FAD_FR"/>
    <property type="match status" value="1"/>
</dbReference>
<keyword evidence="1 7" id="KW-0285">Flavoprotein</keyword>
<evidence type="ECO:0000256" key="3">
    <source>
        <dbReference type="ARBA" id="ARBA00022723"/>
    </source>
</evidence>
<dbReference type="AlphaFoldDB" id="A0A7W9U2S3"/>
<dbReference type="PRINTS" id="PR00409">
    <property type="entry name" value="PHDIOXRDTASE"/>
</dbReference>
<feature type="binding site" evidence="7">
    <location>
        <position position="339"/>
    </location>
    <ligand>
        <name>[2Fe-2S] cluster</name>
        <dbReference type="ChEBI" id="CHEBI:190135"/>
    </ligand>
</feature>
<dbReference type="GO" id="GO:0009437">
    <property type="term" value="P:carnitine metabolic process"/>
    <property type="evidence" value="ECO:0007669"/>
    <property type="project" value="UniProtKB-UniRule"/>
</dbReference>
<evidence type="ECO:0000259" key="8">
    <source>
        <dbReference type="PROSITE" id="PS51085"/>
    </source>
</evidence>
<dbReference type="GO" id="GO:0046872">
    <property type="term" value="F:metal ion binding"/>
    <property type="evidence" value="ECO:0007669"/>
    <property type="project" value="UniProtKB-KW"/>
</dbReference>
<comment type="pathway">
    <text evidence="7">Amine and polyamine metabolism; carnitine metabolism.</text>
</comment>
<dbReference type="HAMAP" id="MF_02098">
    <property type="entry name" value="Carnitine_monoox_B"/>
    <property type="match status" value="1"/>
</dbReference>
<dbReference type="InterPro" id="IPR017927">
    <property type="entry name" value="FAD-bd_FR_type"/>
</dbReference>
<comment type="similarity">
    <text evidence="7">Belongs to the PDR/VanB family. CntB subfamily.</text>
</comment>
<dbReference type="PANTHER" id="PTHR47354:SF1">
    <property type="entry name" value="CARNITINE MONOOXYGENASE REDUCTASE SUBUNIT"/>
    <property type="match status" value="1"/>
</dbReference>
<feature type="domain" description="2Fe-2S ferredoxin-type" evidence="8">
    <location>
        <begin position="265"/>
        <end position="352"/>
    </location>
</feature>
<evidence type="ECO:0000256" key="2">
    <source>
        <dbReference type="ARBA" id="ARBA00022714"/>
    </source>
</evidence>
<comment type="catalytic activity">
    <reaction evidence="7">
        <text>(R)-carnitine + NADH + O2 + H(+) = (3R)-3-hydroxy-4-oxobutanoate + trimethylamine + NAD(+) + H2O</text>
        <dbReference type="Rhea" id="RHEA:55396"/>
        <dbReference type="ChEBI" id="CHEBI:15377"/>
        <dbReference type="ChEBI" id="CHEBI:15378"/>
        <dbReference type="ChEBI" id="CHEBI:15379"/>
        <dbReference type="ChEBI" id="CHEBI:16347"/>
        <dbReference type="ChEBI" id="CHEBI:57540"/>
        <dbReference type="ChEBI" id="CHEBI:57945"/>
        <dbReference type="ChEBI" id="CHEBI:58389"/>
        <dbReference type="ChEBI" id="CHEBI:138809"/>
        <dbReference type="EC" id="1.14.13.239"/>
    </reaction>
</comment>
<comment type="catalytic activity">
    <reaction evidence="7">
        <text>(R)-carnitine + NADPH + O2 + H(+) = (3R)-3-hydroxy-4-oxobutanoate + trimethylamine + NADP(+) + H2O</text>
        <dbReference type="Rhea" id="RHEA:55368"/>
        <dbReference type="ChEBI" id="CHEBI:15377"/>
        <dbReference type="ChEBI" id="CHEBI:15378"/>
        <dbReference type="ChEBI" id="CHEBI:15379"/>
        <dbReference type="ChEBI" id="CHEBI:16347"/>
        <dbReference type="ChEBI" id="CHEBI:57783"/>
        <dbReference type="ChEBI" id="CHEBI:58349"/>
        <dbReference type="ChEBI" id="CHEBI:58389"/>
        <dbReference type="ChEBI" id="CHEBI:138809"/>
        <dbReference type="EC" id="1.14.13.239"/>
    </reaction>
</comment>
<dbReference type="PROSITE" id="PS51085">
    <property type="entry name" value="2FE2S_FER_2"/>
    <property type="match status" value="1"/>
</dbReference>
<dbReference type="UniPathway" id="UPA00117"/>
<proteinExistence type="inferred from homology"/>
<organism evidence="10 11">
    <name type="scientific">Paraburkholderia bannensis</name>
    <dbReference type="NCBI Taxonomy" id="765414"/>
    <lineage>
        <taxon>Bacteria</taxon>
        <taxon>Pseudomonadati</taxon>
        <taxon>Pseudomonadota</taxon>
        <taxon>Betaproteobacteria</taxon>
        <taxon>Burkholderiales</taxon>
        <taxon>Burkholderiaceae</taxon>
        <taxon>Paraburkholderia</taxon>
    </lineage>
</organism>
<accession>A0A7W9U2S3</accession>
<gene>
    <name evidence="10" type="ORF">F4827_005097</name>
</gene>
<keyword evidence="7" id="KW-0288">FMN</keyword>
<dbReference type="Gene3D" id="3.40.50.80">
    <property type="entry name" value="Nucleotide-binding domain of ferredoxin-NADP reductase (FNR) module"/>
    <property type="match status" value="1"/>
</dbReference>
<evidence type="ECO:0000313" key="10">
    <source>
        <dbReference type="EMBL" id="MBB6105231.1"/>
    </source>
</evidence>
<dbReference type="InterPro" id="IPR036010">
    <property type="entry name" value="2Fe-2S_ferredoxin-like_sf"/>
</dbReference>
<comment type="caution">
    <text evidence="10">The sequence shown here is derived from an EMBL/GenBank/DDBJ whole genome shotgun (WGS) entry which is preliminary data.</text>
</comment>
<keyword evidence="2 7" id="KW-0001">2Fe-2S</keyword>
<comment type="cofactor">
    <cofactor evidence="7">
        <name>FMN</name>
        <dbReference type="ChEBI" id="CHEBI:58210"/>
    </cofactor>
</comment>
<dbReference type="CDD" id="cd00207">
    <property type="entry name" value="fer2"/>
    <property type="match status" value="1"/>
</dbReference>
<keyword evidence="6 7" id="KW-0411">Iron-sulfur</keyword>
<protein>
    <recommendedName>
        <fullName evidence="7">Carnitine monooxygenase reductase subunit</fullName>
        <ecNumber evidence="7">1.14.13.239</ecNumber>
    </recommendedName>
    <alternativeName>
        <fullName evidence="7">Carnitine monooxygenase beta subunit</fullName>
    </alternativeName>
</protein>
<dbReference type="InterPro" id="IPR039261">
    <property type="entry name" value="FNR_nucleotide-bd"/>
</dbReference>
<comment type="cofactor">
    <cofactor evidence="7">
        <name>[2Fe-2S] cluster</name>
        <dbReference type="ChEBI" id="CHEBI:190135"/>
    </cofactor>
    <text evidence="7">Binds 1 2Fe-2S cluster.</text>
</comment>
<keyword evidence="7" id="KW-0521">NADP</keyword>
<dbReference type="CDD" id="cd06185">
    <property type="entry name" value="PDR_like"/>
    <property type="match status" value="1"/>
</dbReference>
<dbReference type="Proteomes" id="UP000571554">
    <property type="component" value="Unassembled WGS sequence"/>
</dbReference>
<dbReference type="PANTHER" id="PTHR47354">
    <property type="entry name" value="NADH OXIDOREDUCTASE HCR"/>
    <property type="match status" value="1"/>
</dbReference>
<feature type="binding site" evidence="7">
    <location>
        <position position="306"/>
    </location>
    <ligand>
        <name>[2Fe-2S] cluster</name>
        <dbReference type="ChEBI" id="CHEBI:190135"/>
    </ligand>
</feature>
<keyword evidence="7" id="KW-0520">NAD</keyword>
<dbReference type="SUPFAM" id="SSF54292">
    <property type="entry name" value="2Fe-2S ferredoxin-like"/>
    <property type="match status" value="1"/>
</dbReference>
<feature type="binding site" evidence="7">
    <location>
        <position position="309"/>
    </location>
    <ligand>
        <name>[2Fe-2S] cluster</name>
        <dbReference type="ChEBI" id="CHEBI:190135"/>
    </ligand>
</feature>
<reference evidence="10 11" key="1">
    <citation type="submission" date="2020-08" db="EMBL/GenBank/DDBJ databases">
        <title>Above-ground endophytic microbial communities from plants in different locations in the United States.</title>
        <authorList>
            <person name="Frank C."/>
        </authorList>
    </citation>
    <scope>NUCLEOTIDE SEQUENCE [LARGE SCALE GENOMIC DNA]</scope>
    <source>
        <strain evidence="10 11">WP4_2_2</strain>
    </source>
</reference>
<keyword evidence="3 7" id="KW-0479">Metal-binding</keyword>
<evidence type="ECO:0000256" key="7">
    <source>
        <dbReference type="HAMAP-Rule" id="MF_02098"/>
    </source>
</evidence>
<comment type="function">
    <text evidence="7">Converts carnitine to trimethylamine and malic semialdehyde.</text>
</comment>
<feature type="binding site" evidence="7">
    <location>
        <position position="301"/>
    </location>
    <ligand>
        <name>[2Fe-2S] cluster</name>
        <dbReference type="ChEBI" id="CHEBI:190135"/>
    </ligand>
</feature>
<dbReference type="InterPro" id="IPR001041">
    <property type="entry name" value="2Fe-2S_ferredoxin-type"/>
</dbReference>
<evidence type="ECO:0000256" key="4">
    <source>
        <dbReference type="ARBA" id="ARBA00023002"/>
    </source>
</evidence>
<sequence length="352" mass="38304">MHRIRHLTEFRITKHPPAIKALKALKADKESTMNARESITVDVVAVEQLTPLIKRFTLALPDGAPLPAFSGGAHVLVSMQDGEQWHHNAYSLLGSPHDTRQYQIAVRREEASRGGSAFMHERVQVGTRLAIGTPANLFELAKGAKKHVFIAGGIGITPFLAQLQEHAGGDLDLELHYAYRSAEHGAFVDELSAGPHAARVFCYVDSEGQRLDLLKLFKNLPADAHVYVCGPQGLNDAVYANAALLGWPRAQLHSEQFAASDTGGKAFTVVLAKSGIEVEVGEDETILTAIERVGVTVESLCREGVCGTCEVAMLEGEADHRDQYLDEDEKAAQKTILLCVSRARTSRIVIDL</sequence>
<dbReference type="Gene3D" id="2.40.30.10">
    <property type="entry name" value="Translation factors"/>
    <property type="match status" value="1"/>
</dbReference>
<keyword evidence="4 7" id="KW-0560">Oxidoreductase</keyword>
<name>A0A7W9U2S3_9BURK</name>
<dbReference type="EMBL" id="JACHBW010000016">
    <property type="protein sequence ID" value="MBB6105231.1"/>
    <property type="molecule type" value="Genomic_DNA"/>
</dbReference>
<evidence type="ECO:0000259" key="9">
    <source>
        <dbReference type="PROSITE" id="PS51384"/>
    </source>
</evidence>
<dbReference type="GO" id="GO:0016709">
    <property type="term" value="F:oxidoreductase activity, acting on paired donors, with incorporation or reduction of molecular oxygen, NAD(P)H as one donor, and incorporation of one atom of oxygen"/>
    <property type="evidence" value="ECO:0007669"/>
    <property type="project" value="UniProtKB-UniRule"/>
</dbReference>
<comment type="subunit">
    <text evidence="7">Composed of an oxygenase subunit and a reductase subunit.</text>
</comment>
<dbReference type="GO" id="GO:0051537">
    <property type="term" value="F:2 iron, 2 sulfur cluster binding"/>
    <property type="evidence" value="ECO:0007669"/>
    <property type="project" value="UniProtKB-UniRule"/>
</dbReference>
<dbReference type="InterPro" id="IPR006058">
    <property type="entry name" value="2Fe2S_fd_BS"/>
</dbReference>
<evidence type="ECO:0000256" key="5">
    <source>
        <dbReference type="ARBA" id="ARBA00023004"/>
    </source>
</evidence>
<dbReference type="InterPro" id="IPR050415">
    <property type="entry name" value="MRET"/>
</dbReference>
<dbReference type="InterPro" id="IPR039003">
    <property type="entry name" value="Carnitine_monoox_B"/>
</dbReference>
<dbReference type="PROSITE" id="PS00197">
    <property type="entry name" value="2FE2S_FER_1"/>
    <property type="match status" value="1"/>
</dbReference>
<evidence type="ECO:0000256" key="6">
    <source>
        <dbReference type="ARBA" id="ARBA00023014"/>
    </source>
</evidence>
<dbReference type="EC" id="1.14.13.239" evidence="7"/>
<dbReference type="Gene3D" id="3.10.20.30">
    <property type="match status" value="1"/>
</dbReference>
<evidence type="ECO:0000313" key="11">
    <source>
        <dbReference type="Proteomes" id="UP000571554"/>
    </source>
</evidence>
<keyword evidence="11" id="KW-1185">Reference proteome</keyword>
<dbReference type="SUPFAM" id="SSF63380">
    <property type="entry name" value="Riboflavin synthase domain-like"/>
    <property type="match status" value="1"/>
</dbReference>